<evidence type="ECO:0000313" key="1">
    <source>
        <dbReference type="EMBL" id="KAK5700681.1"/>
    </source>
</evidence>
<comment type="caution">
    <text evidence="1">The sequence shown here is derived from an EMBL/GenBank/DDBJ whole genome shotgun (WGS) entry which is preliminary data.</text>
</comment>
<evidence type="ECO:0000313" key="2">
    <source>
        <dbReference type="Proteomes" id="UP001310594"/>
    </source>
</evidence>
<protein>
    <submittedName>
        <fullName evidence="1">Uncharacterized protein</fullName>
    </submittedName>
</protein>
<organism evidence="1 2">
    <name type="scientific">Elasticomyces elasticus</name>
    <dbReference type="NCBI Taxonomy" id="574655"/>
    <lineage>
        <taxon>Eukaryota</taxon>
        <taxon>Fungi</taxon>
        <taxon>Dikarya</taxon>
        <taxon>Ascomycota</taxon>
        <taxon>Pezizomycotina</taxon>
        <taxon>Dothideomycetes</taxon>
        <taxon>Dothideomycetidae</taxon>
        <taxon>Mycosphaerellales</taxon>
        <taxon>Teratosphaeriaceae</taxon>
        <taxon>Elasticomyces</taxon>
    </lineage>
</organism>
<gene>
    <name evidence="1" type="ORF">LTR97_005198</name>
</gene>
<proteinExistence type="predicted"/>
<dbReference type="EMBL" id="JAVRQU010000007">
    <property type="protein sequence ID" value="KAK5700681.1"/>
    <property type="molecule type" value="Genomic_DNA"/>
</dbReference>
<name>A0AAN7ZU74_9PEZI</name>
<dbReference type="AlphaFoldDB" id="A0AAN7ZU74"/>
<accession>A0AAN7ZU74</accession>
<dbReference type="Proteomes" id="UP001310594">
    <property type="component" value="Unassembled WGS sequence"/>
</dbReference>
<sequence length="215" mass="22761">MAPKATGRAVAATPPDELPVVLPVAFALPEKPADDPLVVVPTILECKLPATLCSLARLLACAFSEVLSDSDAVAATEVREAITDDCEALALENMLEMFWPEVPTTIPLWPDDEMVETPLRIGESGFEVVVEPDGTNGTVSEAVTEVVRTTDEVTIEADVDADTAPGDETTMDEVIVDDDVVSDTTTEEVTAVEDGSRDVEAAVFEISVVGCWAVV</sequence>
<reference evidence="1" key="1">
    <citation type="submission" date="2023-08" db="EMBL/GenBank/DDBJ databases">
        <title>Black Yeasts Isolated from many extreme environments.</title>
        <authorList>
            <person name="Coleine C."/>
            <person name="Stajich J.E."/>
            <person name="Selbmann L."/>
        </authorList>
    </citation>
    <scope>NUCLEOTIDE SEQUENCE</scope>
    <source>
        <strain evidence="1">CCFEE 5810</strain>
    </source>
</reference>